<dbReference type="InterPro" id="IPR050507">
    <property type="entry name" value="PDGF/VEGF_growth_factor"/>
</dbReference>
<keyword evidence="1 3" id="KW-0339">Growth factor</keyword>
<reference evidence="6 7" key="1">
    <citation type="submission" date="2024-05" db="EMBL/GenBank/DDBJ databases">
        <authorList>
            <person name="Wallberg A."/>
        </authorList>
    </citation>
    <scope>NUCLEOTIDE SEQUENCE [LARGE SCALE GENOMIC DNA]</scope>
</reference>
<evidence type="ECO:0000256" key="1">
    <source>
        <dbReference type="ARBA" id="ARBA00023030"/>
    </source>
</evidence>
<dbReference type="GO" id="GO:0048010">
    <property type="term" value="P:vascular endothelial growth factor receptor signaling pathway"/>
    <property type="evidence" value="ECO:0007669"/>
    <property type="project" value="TreeGrafter"/>
</dbReference>
<feature type="region of interest" description="Disordered" evidence="4">
    <location>
        <begin position="108"/>
        <end position="144"/>
    </location>
</feature>
<evidence type="ECO:0000313" key="6">
    <source>
        <dbReference type="EMBL" id="CAL4109423.1"/>
    </source>
</evidence>
<sequence length="217" mass="24400">MVYLRQNSHEVNIKQGPSRYWGLIAVNIHQDHVRRSTFNKHAILSGEFASCQPELQTVVLDEPLETMYLPGCVRLRRCGGCCMGNLLECRPTKTEPIKIKVLKIDQTSSKSIMSKSTSSHGSGRGRGRGRVARSRRRSQSRNRANLHIVHEWQHTACACQCRVQPHHCHPKLEDYSPNECSCVCKNRNVEQVSGSISSSLLRVTASCNKSCMRVIGC</sequence>
<dbReference type="PANTHER" id="PTHR12025:SF15">
    <property type="entry name" value="VASCULAR ENDOTHELIAL GROWTH FACTOR C-LIKE ISOFORM X1"/>
    <property type="match status" value="1"/>
</dbReference>
<dbReference type="GO" id="GO:0005615">
    <property type="term" value="C:extracellular space"/>
    <property type="evidence" value="ECO:0007669"/>
    <property type="project" value="TreeGrafter"/>
</dbReference>
<gene>
    <name evidence="6" type="ORF">MNOR_LOCUS19108</name>
</gene>
<comment type="similarity">
    <text evidence="3">Belongs to the PDGF/VEGF growth factor family.</text>
</comment>
<dbReference type="GO" id="GO:0050930">
    <property type="term" value="P:induction of positive chemotaxis"/>
    <property type="evidence" value="ECO:0007669"/>
    <property type="project" value="TreeGrafter"/>
</dbReference>
<keyword evidence="7" id="KW-1185">Reference proteome</keyword>
<dbReference type="InterPro" id="IPR029034">
    <property type="entry name" value="Cystine-knot_cytokine"/>
</dbReference>
<dbReference type="PROSITE" id="PS50278">
    <property type="entry name" value="PDGF_2"/>
    <property type="match status" value="1"/>
</dbReference>
<accession>A0AAV2R4F6</accession>
<dbReference type="GO" id="GO:0016020">
    <property type="term" value="C:membrane"/>
    <property type="evidence" value="ECO:0007669"/>
    <property type="project" value="InterPro"/>
</dbReference>
<dbReference type="SUPFAM" id="SSF57501">
    <property type="entry name" value="Cystine-knot cytokines"/>
    <property type="match status" value="1"/>
</dbReference>
<feature type="compositionally biased region" description="Basic residues" evidence="4">
    <location>
        <begin position="123"/>
        <end position="140"/>
    </location>
</feature>
<dbReference type="AlphaFoldDB" id="A0AAV2R4F6"/>
<dbReference type="GO" id="GO:0001666">
    <property type="term" value="P:response to hypoxia"/>
    <property type="evidence" value="ECO:0007669"/>
    <property type="project" value="TreeGrafter"/>
</dbReference>
<feature type="domain" description="Platelet-derived growth factor (PDGF) family profile" evidence="5">
    <location>
        <begin position="62"/>
        <end position="164"/>
    </location>
</feature>
<comment type="caution">
    <text evidence="6">The sequence shown here is derived from an EMBL/GenBank/DDBJ whole genome shotgun (WGS) entry which is preliminary data.</text>
</comment>
<evidence type="ECO:0000256" key="3">
    <source>
        <dbReference type="RuleBase" id="RU003818"/>
    </source>
</evidence>
<keyword evidence="2" id="KW-1015">Disulfide bond</keyword>
<dbReference type="InterPro" id="IPR000072">
    <property type="entry name" value="PDGF/VEGF_dom"/>
</dbReference>
<dbReference type="GO" id="GO:0042056">
    <property type="term" value="F:chemoattractant activity"/>
    <property type="evidence" value="ECO:0007669"/>
    <property type="project" value="TreeGrafter"/>
</dbReference>
<dbReference type="PANTHER" id="PTHR12025">
    <property type="entry name" value="VASCULAR ENDOTHELIAL GROWTH FACTOR"/>
    <property type="match status" value="1"/>
</dbReference>
<evidence type="ECO:0000256" key="2">
    <source>
        <dbReference type="ARBA" id="ARBA00023157"/>
    </source>
</evidence>
<dbReference type="Gene3D" id="2.10.90.10">
    <property type="entry name" value="Cystine-knot cytokines"/>
    <property type="match status" value="1"/>
</dbReference>
<evidence type="ECO:0000259" key="5">
    <source>
        <dbReference type="PROSITE" id="PS50278"/>
    </source>
</evidence>
<evidence type="ECO:0000256" key="4">
    <source>
        <dbReference type="SAM" id="MobiDB-lite"/>
    </source>
</evidence>
<dbReference type="Pfam" id="PF00341">
    <property type="entry name" value="PDGF"/>
    <property type="match status" value="1"/>
</dbReference>
<feature type="compositionally biased region" description="Low complexity" evidence="4">
    <location>
        <begin position="108"/>
        <end position="121"/>
    </location>
</feature>
<protein>
    <recommendedName>
        <fullName evidence="5">Platelet-derived growth factor (PDGF) family profile domain-containing protein</fullName>
    </recommendedName>
</protein>
<feature type="non-terminal residue" evidence="6">
    <location>
        <position position="217"/>
    </location>
</feature>
<dbReference type="EMBL" id="CAXKWB010014007">
    <property type="protein sequence ID" value="CAL4109423.1"/>
    <property type="molecule type" value="Genomic_DNA"/>
</dbReference>
<dbReference type="SMART" id="SM00141">
    <property type="entry name" value="PDGF"/>
    <property type="match status" value="1"/>
</dbReference>
<proteinExistence type="inferred from homology"/>
<dbReference type="Proteomes" id="UP001497623">
    <property type="component" value="Unassembled WGS sequence"/>
</dbReference>
<dbReference type="GO" id="GO:0001938">
    <property type="term" value="P:positive regulation of endothelial cell proliferation"/>
    <property type="evidence" value="ECO:0007669"/>
    <property type="project" value="TreeGrafter"/>
</dbReference>
<dbReference type="GO" id="GO:0005172">
    <property type="term" value="F:vascular endothelial growth factor receptor binding"/>
    <property type="evidence" value="ECO:0007669"/>
    <property type="project" value="TreeGrafter"/>
</dbReference>
<organism evidence="6 7">
    <name type="scientific">Meganyctiphanes norvegica</name>
    <name type="common">Northern krill</name>
    <name type="synonym">Thysanopoda norvegica</name>
    <dbReference type="NCBI Taxonomy" id="48144"/>
    <lineage>
        <taxon>Eukaryota</taxon>
        <taxon>Metazoa</taxon>
        <taxon>Ecdysozoa</taxon>
        <taxon>Arthropoda</taxon>
        <taxon>Crustacea</taxon>
        <taxon>Multicrustacea</taxon>
        <taxon>Malacostraca</taxon>
        <taxon>Eumalacostraca</taxon>
        <taxon>Eucarida</taxon>
        <taxon>Euphausiacea</taxon>
        <taxon>Euphausiidae</taxon>
        <taxon>Meganyctiphanes</taxon>
    </lineage>
</organism>
<dbReference type="GO" id="GO:0008083">
    <property type="term" value="F:growth factor activity"/>
    <property type="evidence" value="ECO:0007669"/>
    <property type="project" value="UniProtKB-KW"/>
</dbReference>
<name>A0AAV2R4F6_MEGNR</name>
<evidence type="ECO:0000313" key="7">
    <source>
        <dbReference type="Proteomes" id="UP001497623"/>
    </source>
</evidence>